<dbReference type="AlphaFoldDB" id="A0A8H7PKM6"/>
<dbReference type="OrthoDB" id="341421at2759"/>
<name>A0A8H7PKM6_MORIS</name>
<gene>
    <name evidence="1" type="ORF">INT43_001265</name>
</gene>
<dbReference type="Proteomes" id="UP000654370">
    <property type="component" value="Unassembled WGS sequence"/>
</dbReference>
<evidence type="ECO:0000313" key="2">
    <source>
        <dbReference type="Proteomes" id="UP000654370"/>
    </source>
</evidence>
<proteinExistence type="predicted"/>
<protein>
    <recommendedName>
        <fullName evidence="3">SET domain-containing protein</fullName>
    </recommendedName>
</protein>
<dbReference type="EMBL" id="JAEPQZ010000011">
    <property type="protein sequence ID" value="KAG2175618.1"/>
    <property type="molecule type" value="Genomic_DNA"/>
</dbReference>
<dbReference type="Gene3D" id="3.90.1410.10">
    <property type="entry name" value="set domain protein methyltransferase, domain 1"/>
    <property type="match status" value="1"/>
</dbReference>
<keyword evidence="2" id="KW-1185">Reference proteome</keyword>
<accession>A0A8H7PKM6</accession>
<comment type="caution">
    <text evidence="1">The sequence shown here is derived from an EMBL/GenBank/DDBJ whole genome shotgun (WGS) entry which is preliminary data.</text>
</comment>
<dbReference type="SUPFAM" id="SSF82199">
    <property type="entry name" value="SET domain"/>
    <property type="match status" value="1"/>
</dbReference>
<sequence>MSSRRHGRTARLRVINRSHLDDIDHGKVIHDEDFERFRIWLRERGYPKSKITLAEFKGMMATVDLKPGDTLVSVPRNIMITASDVAKRLGAGHQLDANQLLVLEICDLKRQGTKSSWWPYVKLLPRDFDTMPVTYPSDVLDSAVPHHMQGEIREQRAKIDADYQRTISYMKRAKTYAGVDLTNQEYQWAWLCGSEEKSITGSNIALAPMLDFLNHKCDAKPPLSLNVVTITKPILLISGLLCHIAAVNSAIALDDQMEKLLSRLRASGTLGALKIKLLQDTGDYTIRKDEISFRTLSALRLILAANSAQCTAWERVVMGSQDIISSDIEKQVGQLLTDMCRNTSKQSERALTYLEVDSDLKNSLNRYALLFLKILWKEYQDIAYTAQNELIHNSLSH</sequence>
<dbReference type="PANTHER" id="PTHR13271">
    <property type="entry name" value="UNCHARACTERIZED PUTATIVE METHYLTRANSFERASE"/>
    <property type="match status" value="1"/>
</dbReference>
<dbReference type="InterPro" id="IPR050600">
    <property type="entry name" value="SETD3_SETD6_MTase"/>
</dbReference>
<dbReference type="GO" id="GO:0016279">
    <property type="term" value="F:protein-lysine N-methyltransferase activity"/>
    <property type="evidence" value="ECO:0007669"/>
    <property type="project" value="TreeGrafter"/>
</dbReference>
<organism evidence="1 2">
    <name type="scientific">Mortierella isabellina</name>
    <name type="common">Filamentous fungus</name>
    <name type="synonym">Umbelopsis isabellina</name>
    <dbReference type="NCBI Taxonomy" id="91625"/>
    <lineage>
        <taxon>Eukaryota</taxon>
        <taxon>Fungi</taxon>
        <taxon>Fungi incertae sedis</taxon>
        <taxon>Mucoromycota</taxon>
        <taxon>Mucoromycotina</taxon>
        <taxon>Umbelopsidomycetes</taxon>
        <taxon>Umbelopsidales</taxon>
        <taxon>Umbelopsidaceae</taxon>
        <taxon>Umbelopsis</taxon>
    </lineage>
</organism>
<dbReference type="PANTHER" id="PTHR13271:SF151">
    <property type="entry name" value="SET DOMAIN-CONTAINING PROTEIN 4"/>
    <property type="match status" value="1"/>
</dbReference>
<evidence type="ECO:0008006" key="3">
    <source>
        <dbReference type="Google" id="ProtNLM"/>
    </source>
</evidence>
<dbReference type="InterPro" id="IPR046341">
    <property type="entry name" value="SET_dom_sf"/>
</dbReference>
<reference evidence="1" key="1">
    <citation type="submission" date="2020-12" db="EMBL/GenBank/DDBJ databases">
        <title>Metabolic potential, ecology and presence of endohyphal bacteria is reflected in genomic diversity of Mucoromycotina.</title>
        <authorList>
            <person name="Muszewska A."/>
            <person name="Okrasinska A."/>
            <person name="Steczkiewicz K."/>
            <person name="Drgas O."/>
            <person name="Orlowska M."/>
            <person name="Perlinska-Lenart U."/>
            <person name="Aleksandrzak-Piekarczyk T."/>
            <person name="Szatraj K."/>
            <person name="Zielenkiewicz U."/>
            <person name="Pilsyk S."/>
            <person name="Malc E."/>
            <person name="Mieczkowski P."/>
            <person name="Kruszewska J.S."/>
            <person name="Biernat P."/>
            <person name="Pawlowska J."/>
        </authorList>
    </citation>
    <scope>NUCLEOTIDE SEQUENCE</scope>
    <source>
        <strain evidence="1">WA0000067209</strain>
    </source>
</reference>
<evidence type="ECO:0000313" key="1">
    <source>
        <dbReference type="EMBL" id="KAG2175618.1"/>
    </source>
</evidence>